<evidence type="ECO:0000313" key="1">
    <source>
        <dbReference type="EMBL" id="BBE18382.1"/>
    </source>
</evidence>
<protein>
    <submittedName>
        <fullName evidence="1">Uncharacterized protein</fullName>
    </submittedName>
</protein>
<evidence type="ECO:0000313" key="2">
    <source>
        <dbReference type="Proteomes" id="UP001193389"/>
    </source>
</evidence>
<proteinExistence type="predicted"/>
<organism evidence="1 2">
    <name type="scientific">Aquipluma nitroreducens</name>
    <dbReference type="NCBI Taxonomy" id="2010828"/>
    <lineage>
        <taxon>Bacteria</taxon>
        <taxon>Pseudomonadati</taxon>
        <taxon>Bacteroidota</taxon>
        <taxon>Bacteroidia</taxon>
        <taxon>Marinilabiliales</taxon>
        <taxon>Prolixibacteraceae</taxon>
        <taxon>Aquipluma</taxon>
    </lineage>
</organism>
<reference evidence="1" key="1">
    <citation type="journal article" date="2020" name="Int. J. Syst. Evol. Microbiol.">
        <title>Aquipluma nitroreducens gen. nov. sp. nov., a novel facultatively anaerobic bacterium isolated from a freshwater lake.</title>
        <authorList>
            <person name="Watanabe M."/>
            <person name="Kojima H."/>
            <person name="Fukui M."/>
        </authorList>
    </citation>
    <scope>NUCLEOTIDE SEQUENCE</scope>
    <source>
        <strain evidence="1">MeG22</strain>
    </source>
</reference>
<gene>
    <name evidence="1" type="ORF">AQPE_2544</name>
</gene>
<dbReference type="AlphaFoldDB" id="A0A5K7S9Y2"/>
<sequence>MGSNFKFRIRFLFYRGSEILKLKGFVGPKSKYFFFVSQRNQPEILL</sequence>
<dbReference type="EMBL" id="AP018694">
    <property type="protein sequence ID" value="BBE18382.1"/>
    <property type="molecule type" value="Genomic_DNA"/>
</dbReference>
<dbReference type="Proteomes" id="UP001193389">
    <property type="component" value="Chromosome"/>
</dbReference>
<dbReference type="KEGG" id="anf:AQPE_2544"/>
<accession>A0A5K7S9Y2</accession>
<name>A0A5K7S9Y2_9BACT</name>
<keyword evidence="2" id="KW-1185">Reference proteome</keyword>